<dbReference type="SUPFAM" id="SSF49299">
    <property type="entry name" value="PKD domain"/>
    <property type="match status" value="1"/>
</dbReference>
<name>A0A9X1U455_9FLAO</name>
<dbReference type="PROSITE" id="PS50093">
    <property type="entry name" value="PKD"/>
    <property type="match status" value="1"/>
</dbReference>
<dbReference type="EMBL" id="JAIRBB010000002">
    <property type="protein sequence ID" value="MCG2430500.1"/>
    <property type="molecule type" value="Genomic_DNA"/>
</dbReference>
<keyword evidence="1 2" id="KW-0732">Signal</keyword>
<evidence type="ECO:0000259" key="3">
    <source>
        <dbReference type="PROSITE" id="PS50093"/>
    </source>
</evidence>
<comment type="caution">
    <text evidence="4">The sequence shown here is derived from an EMBL/GenBank/DDBJ whole genome shotgun (WGS) entry which is preliminary data.</text>
</comment>
<evidence type="ECO:0000313" key="4">
    <source>
        <dbReference type="EMBL" id="MCG2430500.1"/>
    </source>
</evidence>
<proteinExistence type="predicted"/>
<dbReference type="Gene3D" id="3.40.50.1110">
    <property type="entry name" value="SGNH hydrolase"/>
    <property type="match status" value="1"/>
</dbReference>
<dbReference type="SMART" id="SM00089">
    <property type="entry name" value="PKD"/>
    <property type="match status" value="1"/>
</dbReference>
<evidence type="ECO:0000313" key="5">
    <source>
        <dbReference type="Proteomes" id="UP001139462"/>
    </source>
</evidence>
<keyword evidence="5" id="KW-1185">Reference proteome</keyword>
<evidence type="ECO:0000256" key="2">
    <source>
        <dbReference type="SAM" id="SignalP"/>
    </source>
</evidence>
<protein>
    <submittedName>
        <fullName evidence="4">T9SS type A sorting domain-containing protein</fullName>
    </submittedName>
</protein>
<dbReference type="InterPro" id="IPR036514">
    <property type="entry name" value="SGNH_hydro_sf"/>
</dbReference>
<dbReference type="CDD" id="cd00146">
    <property type="entry name" value="PKD"/>
    <property type="match status" value="1"/>
</dbReference>
<dbReference type="InterPro" id="IPR000601">
    <property type="entry name" value="PKD_dom"/>
</dbReference>
<dbReference type="NCBIfam" id="TIGR04183">
    <property type="entry name" value="Por_Secre_tail"/>
    <property type="match status" value="1"/>
</dbReference>
<dbReference type="SUPFAM" id="SSF52266">
    <property type="entry name" value="SGNH hydrolase"/>
    <property type="match status" value="1"/>
</dbReference>
<dbReference type="Gene3D" id="2.60.40.10">
    <property type="entry name" value="Immunoglobulins"/>
    <property type="match status" value="1"/>
</dbReference>
<dbReference type="Pfam" id="PF18911">
    <property type="entry name" value="PKD_4"/>
    <property type="match status" value="1"/>
</dbReference>
<dbReference type="GO" id="GO:0016788">
    <property type="term" value="F:hydrolase activity, acting on ester bonds"/>
    <property type="evidence" value="ECO:0007669"/>
    <property type="project" value="UniProtKB-ARBA"/>
</dbReference>
<dbReference type="RefSeq" id="WP_237607349.1">
    <property type="nucleotide sequence ID" value="NZ_JAIRBB010000002.1"/>
</dbReference>
<feature type="domain" description="PKD" evidence="3">
    <location>
        <begin position="286"/>
        <end position="330"/>
    </location>
</feature>
<accession>A0A9X1U455</accession>
<dbReference type="InterPro" id="IPR026444">
    <property type="entry name" value="Secre_tail"/>
</dbReference>
<dbReference type="InterPro" id="IPR035986">
    <property type="entry name" value="PKD_dom_sf"/>
</dbReference>
<dbReference type="Proteomes" id="UP001139462">
    <property type="component" value="Unassembled WGS sequence"/>
</dbReference>
<dbReference type="InterPro" id="IPR013783">
    <property type="entry name" value="Ig-like_fold"/>
</dbReference>
<evidence type="ECO:0000256" key="1">
    <source>
        <dbReference type="ARBA" id="ARBA00022729"/>
    </source>
</evidence>
<feature type="chain" id="PRO_5040866930" evidence="2">
    <location>
        <begin position="24"/>
        <end position="418"/>
    </location>
</feature>
<reference evidence="4" key="1">
    <citation type="submission" date="2021-09" db="EMBL/GenBank/DDBJ databases">
        <title>Genome of Aequorivita sp. strain F64183.</title>
        <authorList>
            <person name="Wang Y."/>
        </authorList>
    </citation>
    <scope>NUCLEOTIDE SEQUENCE</scope>
    <source>
        <strain evidence="4">F64183</strain>
    </source>
</reference>
<feature type="signal peptide" evidence="2">
    <location>
        <begin position="1"/>
        <end position="23"/>
    </location>
</feature>
<gene>
    <name evidence="4" type="ORF">K8344_05165</name>
</gene>
<organism evidence="4 5">
    <name type="scientific">Aequorivita xiaoshiensis</name>
    <dbReference type="NCBI Taxonomy" id="2874476"/>
    <lineage>
        <taxon>Bacteria</taxon>
        <taxon>Pseudomonadati</taxon>
        <taxon>Bacteroidota</taxon>
        <taxon>Flavobacteriia</taxon>
        <taxon>Flavobacteriales</taxon>
        <taxon>Flavobacteriaceae</taxon>
        <taxon>Aequorivita</taxon>
    </lineage>
</organism>
<dbReference type="InterPro" id="IPR022409">
    <property type="entry name" value="PKD/Chitinase_dom"/>
</dbReference>
<dbReference type="Pfam" id="PF18962">
    <property type="entry name" value="Por_Secre_tail"/>
    <property type="match status" value="1"/>
</dbReference>
<sequence>MKKVLLFTAFVFATMAVSSQSTKKVLFIGNSYTAANNLPLMVSEMANSTGDILIYDSYTPGGFRFMDHATNSTTLSKISSDNWDYVTLQGQSQETSLSQSQMEIEVFPYVEALSNAIRTNNECSQPLFYMTWGRKDGDAQNCAIRPWVCTYEEMDDVIKATYSYLAETNQSELAPAGAVWRYIRENHPNFPLYSSDGSHPSLAGSYAVACAFYAMIYKKDPTFISWNSSLDENQANIIKAAAKTIVYDEIANWDFTEKPVADFTEEIIGSEVSFSNTSSNFHSIYWDFGDGYNSTETNPVHTYNEGGVYNISQTIAYCGKSATKTKTIEVPLLNIDKFQKEQISIYPNPATDKLFVNLDNNYQNIEVSIFDIYGKKLLNLKLENKNSFKLNLSNLDSSIYTFTLRTENAKFIRKIIIK</sequence>
<dbReference type="AlphaFoldDB" id="A0A9X1U455"/>